<sequence>PAVRTAIAHIVDRDALVAKVYRGTAEPLYSKIPKGISGHTTSFFDTFGDPDVKQAKEILTSAGITEPVKMTFWYTTDRYGSSTQPEFEELERQLEKSGLFDITLESAPWKTFQEGFTQGEYPVCGRGWFP</sequence>
<proteinExistence type="inferred from homology"/>
<evidence type="ECO:0000256" key="1">
    <source>
        <dbReference type="ARBA" id="ARBA00004196"/>
    </source>
</evidence>
<evidence type="ECO:0000313" key="6">
    <source>
        <dbReference type="EMBL" id="MDT0616797.1"/>
    </source>
</evidence>
<comment type="caution">
    <text evidence="6">The sequence shown here is derived from an EMBL/GenBank/DDBJ whole genome shotgun (WGS) entry which is preliminary data.</text>
</comment>
<accession>A0ABU3B2W0</accession>
<dbReference type="SUPFAM" id="SSF53850">
    <property type="entry name" value="Periplasmic binding protein-like II"/>
    <property type="match status" value="1"/>
</dbReference>
<name>A0ABU3B2W0_9ACTN</name>
<comment type="similarity">
    <text evidence="2">Belongs to the bacterial solute-binding protein 5 family.</text>
</comment>
<organism evidence="6 7">
    <name type="scientific">Streptomyces lancefieldiae</name>
    <dbReference type="NCBI Taxonomy" id="3075520"/>
    <lineage>
        <taxon>Bacteria</taxon>
        <taxon>Bacillati</taxon>
        <taxon>Actinomycetota</taxon>
        <taxon>Actinomycetes</taxon>
        <taxon>Kitasatosporales</taxon>
        <taxon>Streptomycetaceae</taxon>
        <taxon>Streptomyces</taxon>
    </lineage>
</organism>
<evidence type="ECO:0000313" key="7">
    <source>
        <dbReference type="Proteomes" id="UP001180724"/>
    </source>
</evidence>
<protein>
    <submittedName>
        <fullName evidence="6">ABC transporter substrate-binding protein</fullName>
    </submittedName>
</protein>
<feature type="non-terminal residue" evidence="6">
    <location>
        <position position="1"/>
    </location>
</feature>
<dbReference type="PANTHER" id="PTHR30290:SF10">
    <property type="entry name" value="PERIPLASMIC OLIGOPEPTIDE-BINDING PROTEIN-RELATED"/>
    <property type="match status" value="1"/>
</dbReference>
<keyword evidence="7" id="KW-1185">Reference proteome</keyword>
<reference evidence="6" key="1">
    <citation type="submission" date="2024-05" db="EMBL/GenBank/DDBJ databases">
        <title>30 novel species of actinomycetes from the DSMZ collection.</title>
        <authorList>
            <person name="Nouioui I."/>
        </authorList>
    </citation>
    <scope>NUCLEOTIDE SEQUENCE</scope>
    <source>
        <strain evidence="6">DSM 40712</strain>
    </source>
</reference>
<dbReference type="EMBL" id="JAVRFH010000409">
    <property type="protein sequence ID" value="MDT0616797.1"/>
    <property type="molecule type" value="Genomic_DNA"/>
</dbReference>
<dbReference type="Pfam" id="PF00496">
    <property type="entry name" value="SBP_bac_5"/>
    <property type="match status" value="1"/>
</dbReference>
<dbReference type="Gene3D" id="3.10.105.10">
    <property type="entry name" value="Dipeptide-binding Protein, Domain 3"/>
    <property type="match status" value="1"/>
</dbReference>
<dbReference type="InterPro" id="IPR000914">
    <property type="entry name" value="SBP_5_dom"/>
</dbReference>
<evidence type="ECO:0000256" key="2">
    <source>
        <dbReference type="ARBA" id="ARBA00005695"/>
    </source>
</evidence>
<dbReference type="PANTHER" id="PTHR30290">
    <property type="entry name" value="PERIPLASMIC BINDING COMPONENT OF ABC TRANSPORTER"/>
    <property type="match status" value="1"/>
</dbReference>
<evidence type="ECO:0000259" key="5">
    <source>
        <dbReference type="Pfam" id="PF00496"/>
    </source>
</evidence>
<dbReference type="RefSeq" id="WP_311586508.1">
    <property type="nucleotide sequence ID" value="NZ_JAVRFH010000409.1"/>
</dbReference>
<feature type="non-terminal residue" evidence="6">
    <location>
        <position position="130"/>
    </location>
</feature>
<dbReference type="Proteomes" id="UP001180724">
    <property type="component" value="Unassembled WGS sequence"/>
</dbReference>
<evidence type="ECO:0000256" key="3">
    <source>
        <dbReference type="ARBA" id="ARBA00022448"/>
    </source>
</evidence>
<keyword evidence="4" id="KW-0732">Signal</keyword>
<comment type="subcellular location">
    <subcellularLocation>
        <location evidence="1">Cell envelope</location>
    </subcellularLocation>
</comment>
<evidence type="ECO:0000256" key="4">
    <source>
        <dbReference type="ARBA" id="ARBA00022729"/>
    </source>
</evidence>
<gene>
    <name evidence="6" type="ORF">RM812_42740</name>
</gene>
<keyword evidence="3" id="KW-0813">Transport</keyword>
<dbReference type="InterPro" id="IPR039424">
    <property type="entry name" value="SBP_5"/>
</dbReference>
<feature type="domain" description="Solute-binding protein family 5" evidence="5">
    <location>
        <begin position="1"/>
        <end position="129"/>
    </location>
</feature>